<accession>A0ABP4J0Q6</accession>
<keyword evidence="1" id="KW-0812">Transmembrane</keyword>
<proteinExistence type="predicted"/>
<feature type="transmembrane region" description="Helical" evidence="1">
    <location>
        <begin position="131"/>
        <end position="158"/>
    </location>
</feature>
<feature type="transmembrane region" description="Helical" evidence="1">
    <location>
        <begin position="51"/>
        <end position="73"/>
    </location>
</feature>
<dbReference type="EMBL" id="BAAAJK010000066">
    <property type="protein sequence ID" value="GAA1403903.1"/>
    <property type="molecule type" value="Genomic_DNA"/>
</dbReference>
<dbReference type="Proteomes" id="UP001501414">
    <property type="component" value="Unassembled WGS sequence"/>
</dbReference>
<dbReference type="RefSeq" id="WP_344030644.1">
    <property type="nucleotide sequence ID" value="NZ_BAAAJK010000066.1"/>
</dbReference>
<protein>
    <submittedName>
        <fullName evidence="2">Uncharacterized protein</fullName>
    </submittedName>
</protein>
<feature type="transmembrane region" description="Helical" evidence="1">
    <location>
        <begin position="174"/>
        <end position="194"/>
    </location>
</feature>
<evidence type="ECO:0000313" key="2">
    <source>
        <dbReference type="EMBL" id="GAA1403903.1"/>
    </source>
</evidence>
<gene>
    <name evidence="2" type="ORF">GCM10009613_65670</name>
</gene>
<feature type="transmembrane region" description="Helical" evidence="1">
    <location>
        <begin position="85"/>
        <end position="105"/>
    </location>
</feature>
<keyword evidence="1" id="KW-1133">Transmembrane helix</keyword>
<keyword evidence="1" id="KW-0472">Membrane</keyword>
<feature type="transmembrane region" description="Helical" evidence="1">
    <location>
        <begin position="12"/>
        <end position="30"/>
    </location>
</feature>
<evidence type="ECO:0000313" key="3">
    <source>
        <dbReference type="Proteomes" id="UP001501414"/>
    </source>
</evidence>
<reference evidence="3" key="1">
    <citation type="journal article" date="2019" name="Int. J. Syst. Evol. Microbiol.">
        <title>The Global Catalogue of Microorganisms (GCM) 10K type strain sequencing project: providing services to taxonomists for standard genome sequencing and annotation.</title>
        <authorList>
            <consortium name="The Broad Institute Genomics Platform"/>
            <consortium name="The Broad Institute Genome Sequencing Center for Infectious Disease"/>
            <person name="Wu L."/>
            <person name="Ma J."/>
        </authorList>
    </citation>
    <scope>NUCLEOTIDE SEQUENCE [LARGE SCALE GENOMIC DNA]</scope>
    <source>
        <strain evidence="3">JCM 11896</strain>
    </source>
</reference>
<comment type="caution">
    <text evidence="2">The sequence shown here is derived from an EMBL/GenBank/DDBJ whole genome shotgun (WGS) entry which is preliminary data.</text>
</comment>
<organism evidence="2 3">
    <name type="scientific">Pseudonocardia kongjuensis</name>
    <dbReference type="NCBI Taxonomy" id="102227"/>
    <lineage>
        <taxon>Bacteria</taxon>
        <taxon>Bacillati</taxon>
        <taxon>Actinomycetota</taxon>
        <taxon>Actinomycetes</taxon>
        <taxon>Pseudonocardiales</taxon>
        <taxon>Pseudonocardiaceae</taxon>
        <taxon>Pseudonocardia</taxon>
    </lineage>
</organism>
<name>A0ABP4J0Q6_9PSEU</name>
<sequence>MSSSGLDEYGPVGLVAVIAVVLAGGAFMVRRWRDTTRGAGDSLRGEYLNRLCGLLFIVTTTVALVLVPGARLFGVDPPRSLVMGLGYAMLACAVGATLSGIVSWVERRAAARRDAQLGITDVKPRRLPVGVVAYLGAVAGIFIGILIAFGIVLIIWAISPELAVSMIVDRPPPMWLAVVVVASVALSAGSAGVWQFRRK</sequence>
<evidence type="ECO:0000256" key="1">
    <source>
        <dbReference type="SAM" id="Phobius"/>
    </source>
</evidence>
<keyword evidence="3" id="KW-1185">Reference proteome</keyword>